<feature type="domain" description="Ferric oxidoreductase" evidence="6">
    <location>
        <begin position="18"/>
        <end position="138"/>
    </location>
</feature>
<proteinExistence type="predicted"/>
<dbReference type="RefSeq" id="WP_110045670.1">
    <property type="nucleotide sequence ID" value="NZ_CP054609.1"/>
</dbReference>
<evidence type="ECO:0000259" key="6">
    <source>
        <dbReference type="Pfam" id="PF01794"/>
    </source>
</evidence>
<feature type="transmembrane region" description="Helical" evidence="5">
    <location>
        <begin position="156"/>
        <end position="175"/>
    </location>
</feature>
<feature type="transmembrane region" description="Helical" evidence="5">
    <location>
        <begin position="61"/>
        <end position="81"/>
    </location>
</feature>
<evidence type="ECO:0000256" key="1">
    <source>
        <dbReference type="ARBA" id="ARBA00004141"/>
    </source>
</evidence>
<comment type="caution">
    <text evidence="7">The sequence shown here is derived from an EMBL/GenBank/DDBJ whole genome shotgun (WGS) entry which is preliminary data.</text>
</comment>
<keyword evidence="2 5" id="KW-0812">Transmembrane</keyword>
<comment type="subcellular location">
    <subcellularLocation>
        <location evidence="1">Membrane</location>
        <topology evidence="1">Multi-pass membrane protein</topology>
    </subcellularLocation>
</comment>
<feature type="transmembrane region" description="Helical" evidence="5">
    <location>
        <begin position="16"/>
        <end position="40"/>
    </location>
</feature>
<gene>
    <name evidence="7" type="ORF">DFQ01_11898</name>
</gene>
<keyword evidence="8" id="KW-1185">Reference proteome</keyword>
<dbReference type="GO" id="GO:0016020">
    <property type="term" value="C:membrane"/>
    <property type="evidence" value="ECO:0007669"/>
    <property type="project" value="UniProtKB-SubCell"/>
</dbReference>
<organism evidence="7 8">
    <name type="scientific">Paenibacillus cellulosilyticus</name>
    <dbReference type="NCBI Taxonomy" id="375489"/>
    <lineage>
        <taxon>Bacteria</taxon>
        <taxon>Bacillati</taxon>
        <taxon>Bacillota</taxon>
        <taxon>Bacilli</taxon>
        <taxon>Bacillales</taxon>
        <taxon>Paenibacillaceae</taxon>
        <taxon>Paenibacillus</taxon>
    </lineage>
</organism>
<evidence type="ECO:0000256" key="2">
    <source>
        <dbReference type="ARBA" id="ARBA00022692"/>
    </source>
</evidence>
<accession>A0A2V2YR11</accession>
<evidence type="ECO:0000256" key="4">
    <source>
        <dbReference type="ARBA" id="ARBA00023136"/>
    </source>
</evidence>
<name>A0A2V2YR11_9BACL</name>
<keyword evidence="3 5" id="KW-1133">Transmembrane helix</keyword>
<feature type="transmembrane region" description="Helical" evidence="5">
    <location>
        <begin position="93"/>
        <end position="111"/>
    </location>
</feature>
<reference evidence="7 8" key="1">
    <citation type="submission" date="2018-05" db="EMBL/GenBank/DDBJ databases">
        <title>Genomic Encyclopedia of Type Strains, Phase III (KMG-III): the genomes of soil and plant-associated and newly described type strains.</title>
        <authorList>
            <person name="Whitman W."/>
        </authorList>
    </citation>
    <scope>NUCLEOTIDE SEQUENCE [LARGE SCALE GENOMIC DNA]</scope>
    <source>
        <strain evidence="7 8">CECT 5696</strain>
    </source>
</reference>
<dbReference type="Pfam" id="PF01794">
    <property type="entry name" value="Ferric_reduct"/>
    <property type="match status" value="1"/>
</dbReference>
<dbReference type="EMBL" id="QGTQ01000018">
    <property type="protein sequence ID" value="PWV98463.1"/>
    <property type="molecule type" value="Genomic_DNA"/>
</dbReference>
<dbReference type="OrthoDB" id="6656329at2"/>
<dbReference type="InterPro" id="IPR013130">
    <property type="entry name" value="Fe3_Rdtase_TM_dom"/>
</dbReference>
<evidence type="ECO:0000256" key="5">
    <source>
        <dbReference type="SAM" id="Phobius"/>
    </source>
</evidence>
<evidence type="ECO:0000256" key="3">
    <source>
        <dbReference type="ARBA" id="ARBA00022989"/>
    </source>
</evidence>
<sequence length="194" mass="21687">MMEWITTWPVWELTRIFGIAAYLTIFAGLTLGMLYSFPFVKGKRKAQVYRWHTYLTNGGTAVALAHAAILIISTYVSYRWVDLLIPFASKQYPIGNGIGILALYGMLLLLITSDYRNKISRHVWLTIHLLAYPIFVGAAVHGYMVGTSSGNPLAKLMYGGTLLTVVVLFAVRASMRQNSNSNTKLKPVRPSINR</sequence>
<keyword evidence="4 5" id="KW-0472">Membrane</keyword>
<evidence type="ECO:0000313" key="7">
    <source>
        <dbReference type="EMBL" id="PWV98463.1"/>
    </source>
</evidence>
<dbReference type="AlphaFoldDB" id="A0A2V2YR11"/>
<dbReference type="Proteomes" id="UP000246635">
    <property type="component" value="Unassembled WGS sequence"/>
</dbReference>
<feature type="transmembrane region" description="Helical" evidence="5">
    <location>
        <begin position="123"/>
        <end position="144"/>
    </location>
</feature>
<protein>
    <submittedName>
        <fullName evidence="7">Ferric reductase like protein</fullName>
    </submittedName>
</protein>
<evidence type="ECO:0000313" key="8">
    <source>
        <dbReference type="Proteomes" id="UP000246635"/>
    </source>
</evidence>